<organism evidence="2 3">
    <name type="scientific">Frankliniella occidentalis</name>
    <name type="common">Western flower thrips</name>
    <name type="synonym">Euthrips occidentalis</name>
    <dbReference type="NCBI Taxonomy" id="133901"/>
    <lineage>
        <taxon>Eukaryota</taxon>
        <taxon>Metazoa</taxon>
        <taxon>Ecdysozoa</taxon>
        <taxon>Arthropoda</taxon>
        <taxon>Hexapoda</taxon>
        <taxon>Insecta</taxon>
        <taxon>Pterygota</taxon>
        <taxon>Neoptera</taxon>
        <taxon>Paraneoptera</taxon>
        <taxon>Thysanoptera</taxon>
        <taxon>Terebrantia</taxon>
        <taxon>Thripoidea</taxon>
        <taxon>Thripidae</taxon>
        <taxon>Frankliniella</taxon>
    </lineage>
</organism>
<gene>
    <name evidence="3" type="primary">LOC113214287</name>
</gene>
<keyword evidence="2" id="KW-1185">Reference proteome</keyword>
<dbReference type="PANTHER" id="PTHR46455:SF5">
    <property type="entry name" value="SET AND MYND DOMAIN CONTAINING, ARTHROPOD-SPECIFIC, MEMBER 4, ISOFORM A"/>
    <property type="match status" value="1"/>
</dbReference>
<reference evidence="3" key="1">
    <citation type="submission" date="2025-08" db="UniProtKB">
        <authorList>
            <consortium name="RefSeq"/>
        </authorList>
    </citation>
    <scope>IDENTIFICATION</scope>
    <source>
        <tissue evidence="3">Whole organism</tissue>
    </source>
</reference>
<dbReference type="GO" id="GO:0008170">
    <property type="term" value="F:N-methyltransferase activity"/>
    <property type="evidence" value="ECO:0007669"/>
    <property type="project" value="UniProtKB-ARBA"/>
</dbReference>
<protein>
    <submittedName>
        <fullName evidence="3">SET domain-containing protein SmydA-8-like</fullName>
    </submittedName>
</protein>
<name>A0A9C6U5T1_FRAOC</name>
<dbReference type="InterPro" id="IPR053010">
    <property type="entry name" value="SET_SmydA-8"/>
</dbReference>
<dbReference type="InterPro" id="IPR001214">
    <property type="entry name" value="SET_dom"/>
</dbReference>
<dbReference type="CDD" id="cd20071">
    <property type="entry name" value="SET_SMYD"/>
    <property type="match status" value="1"/>
</dbReference>
<dbReference type="RefSeq" id="XP_052124087.1">
    <property type="nucleotide sequence ID" value="XM_052268127.1"/>
</dbReference>
<dbReference type="Gene3D" id="6.10.140.2220">
    <property type="match status" value="1"/>
</dbReference>
<dbReference type="InterPro" id="IPR046341">
    <property type="entry name" value="SET_dom_sf"/>
</dbReference>
<dbReference type="Proteomes" id="UP000504606">
    <property type="component" value="Unplaced"/>
</dbReference>
<evidence type="ECO:0000313" key="2">
    <source>
        <dbReference type="Proteomes" id="UP000504606"/>
    </source>
</evidence>
<dbReference type="SUPFAM" id="SSF82199">
    <property type="entry name" value="SET domain"/>
    <property type="match status" value="1"/>
</dbReference>
<dbReference type="PANTHER" id="PTHR46455">
    <property type="entry name" value="SET AND MYND DOMAIN CONTAINING, ARTHROPOD-SPECIFIC, MEMBER 4, ISOFORM A"/>
    <property type="match status" value="1"/>
</dbReference>
<dbReference type="Gene3D" id="1.10.220.160">
    <property type="match status" value="1"/>
</dbReference>
<sequence length="507" mass="56298">MEPVPGTPCFNVVRDGVQGRCGVATRRILAGSVIVSEAPLVIAPSAPSKDGCVTCLGCCIVVAESRRRLCAGCNGPLCSTGCEQSPFHLDECKAMRHSGSRFNPSFSPTEYTLLGFLRVLLLRGEEAQRCRQLESHKDKMRADPKIRWQMDVLAVQLLPCIAAFSLEQRCWAFGVMETNCFSYSERLSGRKALVLMDRISMFGHSCVCNAFGNCYFLPEGATGPTALLGLRKVLVAATDIEPGEAITVNYTHPHLPTPKRRAELLQTKFFRCRCRRCEDPAELGLHSGALCCEACMGRAQMQLPVPRRPEDPPTSWRCPTCSQPMDRSVQASMWVFDQLESAVFAGQTRGDIGALEAFLHDHVYPRGRLHPTHELVLDAKYALVTQMYGHLPGFNVQDLSGKQLNLVSGHCRDYLQAAAIAEPGYCLRMARVNVMLNRALVEIVKRTAKLPPAQLALARMEEAERCLQLVDVAFRYSTDEKPLLSELRHQTEYVRTMLDLLPILTIS</sequence>
<evidence type="ECO:0000313" key="3">
    <source>
        <dbReference type="RefSeq" id="XP_052124087.1"/>
    </source>
</evidence>
<dbReference type="GO" id="GO:0008757">
    <property type="term" value="F:S-adenosylmethionine-dependent methyltransferase activity"/>
    <property type="evidence" value="ECO:0007669"/>
    <property type="project" value="UniProtKB-ARBA"/>
</dbReference>
<evidence type="ECO:0000259" key="1">
    <source>
        <dbReference type="PROSITE" id="PS50280"/>
    </source>
</evidence>
<dbReference type="Gene3D" id="2.170.270.10">
    <property type="entry name" value="SET domain"/>
    <property type="match status" value="1"/>
</dbReference>
<proteinExistence type="predicted"/>
<dbReference type="GO" id="GO:0008276">
    <property type="term" value="F:protein methyltransferase activity"/>
    <property type="evidence" value="ECO:0007669"/>
    <property type="project" value="UniProtKB-ARBA"/>
</dbReference>
<dbReference type="PROSITE" id="PS50280">
    <property type="entry name" value="SET"/>
    <property type="match status" value="1"/>
</dbReference>
<dbReference type="GeneID" id="113214287"/>
<dbReference type="AlphaFoldDB" id="A0A9C6U5T1"/>
<dbReference type="KEGG" id="foc:113214287"/>
<dbReference type="OrthoDB" id="77368at2759"/>
<feature type="domain" description="SET" evidence="1">
    <location>
        <begin position="8"/>
        <end position="251"/>
    </location>
</feature>
<accession>A0A9C6U5T1</accession>